<keyword evidence="5" id="KW-0067">ATP-binding</keyword>
<comment type="similarity">
    <text evidence="5">Belongs to the uridine kinase family.</text>
</comment>
<dbReference type="PANTHER" id="PTHR10285">
    <property type="entry name" value="URIDINE KINASE"/>
    <property type="match status" value="1"/>
</dbReference>
<evidence type="ECO:0000256" key="3">
    <source>
        <dbReference type="ARBA" id="ARBA00022741"/>
    </source>
</evidence>
<dbReference type="GO" id="GO:0044206">
    <property type="term" value="P:UMP salvage"/>
    <property type="evidence" value="ECO:0007669"/>
    <property type="project" value="UniProtKB-UniPathway"/>
</dbReference>
<dbReference type="InterPro" id="IPR006083">
    <property type="entry name" value="PRK/URK"/>
</dbReference>
<proteinExistence type="inferred from homology"/>
<name>A0A6V2QM54_9STRA</name>
<dbReference type="PRINTS" id="PR00988">
    <property type="entry name" value="URIDINKINASE"/>
</dbReference>
<dbReference type="NCBIfam" id="NF004018">
    <property type="entry name" value="PRK05480.1"/>
    <property type="match status" value="1"/>
</dbReference>
<dbReference type="EMBL" id="HBGN01009341">
    <property type="protein sequence ID" value="CAD9320501.1"/>
    <property type="molecule type" value="Transcribed_RNA"/>
</dbReference>
<dbReference type="Pfam" id="PF00485">
    <property type="entry name" value="PRK"/>
    <property type="match status" value="1"/>
</dbReference>
<dbReference type="InterPro" id="IPR027417">
    <property type="entry name" value="P-loop_NTPase"/>
</dbReference>
<keyword evidence="2 5" id="KW-0808">Transferase</keyword>
<evidence type="ECO:0000313" key="7">
    <source>
        <dbReference type="EMBL" id="CAD9320501.1"/>
    </source>
</evidence>
<keyword evidence="3 5" id="KW-0547">Nucleotide-binding</keyword>
<protein>
    <recommendedName>
        <fullName evidence="5">Uridine kinase</fullName>
        <ecNumber evidence="5">2.7.1.48</ecNumber>
    </recommendedName>
</protein>
<comment type="catalytic activity">
    <reaction evidence="5">
        <text>uridine + ATP = UMP + ADP + H(+)</text>
        <dbReference type="Rhea" id="RHEA:16825"/>
        <dbReference type="ChEBI" id="CHEBI:15378"/>
        <dbReference type="ChEBI" id="CHEBI:16704"/>
        <dbReference type="ChEBI" id="CHEBI:30616"/>
        <dbReference type="ChEBI" id="CHEBI:57865"/>
        <dbReference type="ChEBI" id="CHEBI:456216"/>
        <dbReference type="EC" id="2.7.1.48"/>
    </reaction>
</comment>
<reference evidence="7" key="1">
    <citation type="submission" date="2021-01" db="EMBL/GenBank/DDBJ databases">
        <authorList>
            <person name="Corre E."/>
            <person name="Pelletier E."/>
            <person name="Niang G."/>
            <person name="Scheremetjew M."/>
            <person name="Finn R."/>
            <person name="Kale V."/>
            <person name="Holt S."/>
            <person name="Cochrane G."/>
            <person name="Meng A."/>
            <person name="Brown T."/>
            <person name="Cohen L."/>
        </authorList>
    </citation>
    <scope>NUCLEOTIDE SEQUENCE</scope>
    <source>
        <strain evidence="7">Pop2</strain>
    </source>
</reference>
<comment type="pathway">
    <text evidence="5">Pyrimidine metabolism; CTP biosynthesis via salvage pathway; CTP from cytidine: step 1/3.</text>
</comment>
<dbReference type="SUPFAM" id="SSF52540">
    <property type="entry name" value="P-loop containing nucleoside triphosphate hydrolases"/>
    <property type="match status" value="1"/>
</dbReference>
<dbReference type="GO" id="GO:0004849">
    <property type="term" value="F:uridine kinase activity"/>
    <property type="evidence" value="ECO:0007669"/>
    <property type="project" value="UniProtKB-EC"/>
</dbReference>
<dbReference type="GO" id="GO:0044211">
    <property type="term" value="P:CTP salvage"/>
    <property type="evidence" value="ECO:0007669"/>
    <property type="project" value="UniProtKB-UniPathway"/>
</dbReference>
<evidence type="ECO:0000256" key="5">
    <source>
        <dbReference type="RuleBase" id="RU003825"/>
    </source>
</evidence>
<dbReference type="CDD" id="cd02023">
    <property type="entry name" value="UMPK"/>
    <property type="match status" value="1"/>
</dbReference>
<evidence type="ECO:0000256" key="2">
    <source>
        <dbReference type="ARBA" id="ARBA00022679"/>
    </source>
</evidence>
<dbReference type="UniPathway" id="UPA00574">
    <property type="reaction ID" value="UER00637"/>
</dbReference>
<feature type="domain" description="Phosphoribulokinase/uridine kinase" evidence="6">
    <location>
        <begin position="7"/>
        <end position="187"/>
    </location>
</feature>
<evidence type="ECO:0000256" key="4">
    <source>
        <dbReference type="ARBA" id="ARBA00022777"/>
    </source>
</evidence>
<keyword evidence="4 5" id="KW-0418">Kinase</keyword>
<comment type="pathway">
    <text evidence="1 5">Pyrimidine metabolism; UMP biosynthesis via salvage pathway; UMP from uridine: step 1/1.</text>
</comment>
<evidence type="ECO:0000256" key="1">
    <source>
        <dbReference type="ARBA" id="ARBA00004690"/>
    </source>
</evidence>
<dbReference type="EC" id="2.7.1.48" evidence="5"/>
<dbReference type="UniPathway" id="UPA00579">
    <property type="reaction ID" value="UER00640"/>
</dbReference>
<comment type="catalytic activity">
    <reaction evidence="5">
        <text>cytidine + ATP = CMP + ADP + H(+)</text>
        <dbReference type="Rhea" id="RHEA:24674"/>
        <dbReference type="ChEBI" id="CHEBI:15378"/>
        <dbReference type="ChEBI" id="CHEBI:17562"/>
        <dbReference type="ChEBI" id="CHEBI:30616"/>
        <dbReference type="ChEBI" id="CHEBI:60377"/>
        <dbReference type="ChEBI" id="CHEBI:456216"/>
        <dbReference type="EC" id="2.7.1.48"/>
    </reaction>
</comment>
<accession>A0A6V2QM54</accession>
<sequence>MSRPPVIIGIAGGTGSGKTTLAKSIYSELGEKENVVYLVHDDYYKDLTHLSMEEREETNFDHPDSLDTDLLIQHVKDLKEGKAVEIPKYDFTTHNRTAETTVVQPRPVILVEGILILSDSRLAREMDLKIYVDCDADMRLMRRIARDTSVRGRTVDQVMKQYTKSVRPMHDAFVEPSKAAADVIVHTAGIENRTSVARDMITHYLRERAGL</sequence>
<dbReference type="GO" id="GO:0005524">
    <property type="term" value="F:ATP binding"/>
    <property type="evidence" value="ECO:0007669"/>
    <property type="project" value="UniProtKB-KW"/>
</dbReference>
<evidence type="ECO:0000259" key="6">
    <source>
        <dbReference type="Pfam" id="PF00485"/>
    </source>
</evidence>
<dbReference type="AlphaFoldDB" id="A0A6V2QM54"/>
<gene>
    <name evidence="7" type="ORF">DBRI1063_LOCUS5991</name>
</gene>
<dbReference type="InterPro" id="IPR000764">
    <property type="entry name" value="Uridine_kinase-like"/>
</dbReference>
<dbReference type="Gene3D" id="3.40.50.300">
    <property type="entry name" value="P-loop containing nucleotide triphosphate hydrolases"/>
    <property type="match status" value="1"/>
</dbReference>
<organism evidence="7">
    <name type="scientific">Ditylum brightwellii</name>
    <dbReference type="NCBI Taxonomy" id="49249"/>
    <lineage>
        <taxon>Eukaryota</taxon>
        <taxon>Sar</taxon>
        <taxon>Stramenopiles</taxon>
        <taxon>Ochrophyta</taxon>
        <taxon>Bacillariophyta</taxon>
        <taxon>Mediophyceae</taxon>
        <taxon>Lithodesmiophycidae</taxon>
        <taxon>Lithodesmiales</taxon>
        <taxon>Lithodesmiaceae</taxon>
        <taxon>Ditylum</taxon>
    </lineage>
</organism>
<dbReference type="NCBIfam" id="TIGR00235">
    <property type="entry name" value="udk"/>
    <property type="match status" value="1"/>
</dbReference>